<feature type="transmembrane region" description="Helical" evidence="1">
    <location>
        <begin position="141"/>
        <end position="162"/>
    </location>
</feature>
<proteinExistence type="predicted"/>
<dbReference type="RefSeq" id="WP_344563078.1">
    <property type="nucleotide sequence ID" value="NZ_BAAATG010000028.1"/>
</dbReference>
<dbReference type="EMBL" id="JBHSKN010000040">
    <property type="protein sequence ID" value="MFC5245524.1"/>
    <property type="molecule type" value="Genomic_DNA"/>
</dbReference>
<keyword evidence="3" id="KW-1185">Reference proteome</keyword>
<evidence type="ECO:0008006" key="4">
    <source>
        <dbReference type="Google" id="ProtNLM"/>
    </source>
</evidence>
<protein>
    <recommendedName>
        <fullName evidence="4">Integral membrane protein</fullName>
    </recommendedName>
</protein>
<evidence type="ECO:0000313" key="2">
    <source>
        <dbReference type="EMBL" id="MFC5245524.1"/>
    </source>
</evidence>
<accession>A0ABW0E7W2</accession>
<dbReference type="Proteomes" id="UP001596035">
    <property type="component" value="Unassembled WGS sequence"/>
</dbReference>
<reference evidence="3" key="1">
    <citation type="journal article" date="2019" name="Int. J. Syst. Evol. Microbiol.">
        <title>The Global Catalogue of Microorganisms (GCM) 10K type strain sequencing project: providing services to taxonomists for standard genome sequencing and annotation.</title>
        <authorList>
            <consortium name="The Broad Institute Genomics Platform"/>
            <consortium name="The Broad Institute Genome Sequencing Center for Infectious Disease"/>
            <person name="Wu L."/>
            <person name="Ma J."/>
        </authorList>
    </citation>
    <scope>NUCLEOTIDE SEQUENCE [LARGE SCALE GENOMIC DNA]</scope>
    <source>
        <strain evidence="3">CGMCC 4.7131</strain>
    </source>
</reference>
<comment type="caution">
    <text evidence="2">The sequence shown here is derived from an EMBL/GenBank/DDBJ whole genome shotgun (WGS) entry which is preliminary data.</text>
</comment>
<sequence>MGERRVRKMLRRMESGEPVRVTGAMSTTTGLARSAAMAQKFGYAYADVRQQGKQYVILIVPDPAPGARERAARNRARYPRAADGGELPRLAPEEVELLKARITFDITTMYTDKQRIVLSGIAAVALALPVGLVLGSGGTTVVHAALAWAALMALLPLGIAFNRRYREKYAARLRAAGFTPVTGPDGRLRYLPPGGRLPGHGNPLAG</sequence>
<organism evidence="2 3">
    <name type="scientific">Streptomyces atrovirens</name>
    <dbReference type="NCBI Taxonomy" id="285556"/>
    <lineage>
        <taxon>Bacteria</taxon>
        <taxon>Bacillati</taxon>
        <taxon>Actinomycetota</taxon>
        <taxon>Actinomycetes</taxon>
        <taxon>Kitasatosporales</taxon>
        <taxon>Streptomycetaceae</taxon>
        <taxon>Streptomyces</taxon>
    </lineage>
</organism>
<name>A0ABW0E7W2_9ACTN</name>
<feature type="transmembrane region" description="Helical" evidence="1">
    <location>
        <begin position="116"/>
        <end position="135"/>
    </location>
</feature>
<keyword evidence="1" id="KW-0472">Membrane</keyword>
<keyword evidence="1" id="KW-0812">Transmembrane</keyword>
<gene>
    <name evidence="2" type="ORF">ACFPWV_37420</name>
</gene>
<keyword evidence="1" id="KW-1133">Transmembrane helix</keyword>
<evidence type="ECO:0000256" key="1">
    <source>
        <dbReference type="SAM" id="Phobius"/>
    </source>
</evidence>
<evidence type="ECO:0000313" key="3">
    <source>
        <dbReference type="Proteomes" id="UP001596035"/>
    </source>
</evidence>